<dbReference type="EMBL" id="JABRWJ010000007">
    <property type="protein sequence ID" value="NRF70150.1"/>
    <property type="molecule type" value="Genomic_DNA"/>
</dbReference>
<reference evidence="6 7" key="1">
    <citation type="submission" date="2020-05" db="EMBL/GenBank/DDBJ databases">
        <title>Aquincola sp. isolate from soil.</title>
        <authorList>
            <person name="Han J."/>
            <person name="Kim D.-U."/>
        </authorList>
    </citation>
    <scope>NUCLEOTIDE SEQUENCE [LARGE SCALE GENOMIC DNA]</scope>
    <source>
        <strain evidence="6 7">S2</strain>
    </source>
</reference>
<keyword evidence="3" id="KW-0238">DNA-binding</keyword>
<dbReference type="Pfam" id="PF00126">
    <property type="entry name" value="HTH_1"/>
    <property type="match status" value="1"/>
</dbReference>
<protein>
    <submittedName>
        <fullName evidence="6">LysR family transcriptional regulator</fullName>
    </submittedName>
</protein>
<evidence type="ECO:0000256" key="1">
    <source>
        <dbReference type="ARBA" id="ARBA00009437"/>
    </source>
</evidence>
<keyword evidence="7" id="KW-1185">Reference proteome</keyword>
<dbReference type="InterPro" id="IPR005119">
    <property type="entry name" value="LysR_subst-bd"/>
</dbReference>
<dbReference type="InterPro" id="IPR036388">
    <property type="entry name" value="WH-like_DNA-bd_sf"/>
</dbReference>
<evidence type="ECO:0000256" key="2">
    <source>
        <dbReference type="ARBA" id="ARBA00023015"/>
    </source>
</evidence>
<organism evidence="6 7">
    <name type="scientific">Pseudaquabacterium terrae</name>
    <dbReference type="NCBI Taxonomy" id="2732868"/>
    <lineage>
        <taxon>Bacteria</taxon>
        <taxon>Pseudomonadati</taxon>
        <taxon>Pseudomonadota</taxon>
        <taxon>Betaproteobacteria</taxon>
        <taxon>Burkholderiales</taxon>
        <taxon>Sphaerotilaceae</taxon>
        <taxon>Pseudaquabacterium</taxon>
    </lineage>
</organism>
<dbReference type="SUPFAM" id="SSF46785">
    <property type="entry name" value="Winged helix' DNA-binding domain"/>
    <property type="match status" value="1"/>
</dbReference>
<evidence type="ECO:0000313" key="7">
    <source>
        <dbReference type="Proteomes" id="UP000737171"/>
    </source>
</evidence>
<feature type="domain" description="HTH lysR-type" evidence="5">
    <location>
        <begin position="8"/>
        <end position="65"/>
    </location>
</feature>
<comment type="similarity">
    <text evidence="1">Belongs to the LysR transcriptional regulatory family.</text>
</comment>
<evidence type="ECO:0000313" key="6">
    <source>
        <dbReference type="EMBL" id="NRF70150.1"/>
    </source>
</evidence>
<evidence type="ECO:0000256" key="4">
    <source>
        <dbReference type="ARBA" id="ARBA00023163"/>
    </source>
</evidence>
<dbReference type="Gene3D" id="1.10.10.10">
    <property type="entry name" value="Winged helix-like DNA-binding domain superfamily/Winged helix DNA-binding domain"/>
    <property type="match status" value="1"/>
</dbReference>
<dbReference type="Gene3D" id="3.40.190.10">
    <property type="entry name" value="Periplasmic binding protein-like II"/>
    <property type="match status" value="2"/>
</dbReference>
<dbReference type="CDD" id="cd08432">
    <property type="entry name" value="PBP2_GcdR_TrpI_HvrB_AmpR_like"/>
    <property type="match status" value="1"/>
</dbReference>
<keyword evidence="2" id="KW-0805">Transcription regulation</keyword>
<dbReference type="PRINTS" id="PR00039">
    <property type="entry name" value="HTHLYSR"/>
</dbReference>
<comment type="caution">
    <text evidence="6">The sequence shown here is derived from an EMBL/GenBank/DDBJ whole genome shotgun (WGS) entry which is preliminary data.</text>
</comment>
<dbReference type="SUPFAM" id="SSF53850">
    <property type="entry name" value="Periplasmic binding protein-like II"/>
    <property type="match status" value="1"/>
</dbReference>
<dbReference type="InterPro" id="IPR036390">
    <property type="entry name" value="WH_DNA-bd_sf"/>
</dbReference>
<name>A0ABX2ENM4_9BURK</name>
<dbReference type="Pfam" id="PF03466">
    <property type="entry name" value="LysR_substrate"/>
    <property type="match status" value="1"/>
</dbReference>
<dbReference type="PANTHER" id="PTHR30537">
    <property type="entry name" value="HTH-TYPE TRANSCRIPTIONAL REGULATOR"/>
    <property type="match status" value="1"/>
</dbReference>
<dbReference type="PROSITE" id="PS50931">
    <property type="entry name" value="HTH_LYSR"/>
    <property type="match status" value="1"/>
</dbReference>
<proteinExistence type="inferred from homology"/>
<gene>
    <name evidence="6" type="ORF">HLB44_24390</name>
</gene>
<keyword evidence="4" id="KW-0804">Transcription</keyword>
<dbReference type="InterPro" id="IPR000847">
    <property type="entry name" value="LysR_HTH_N"/>
</dbReference>
<dbReference type="Proteomes" id="UP000737171">
    <property type="component" value="Unassembled WGS sequence"/>
</dbReference>
<evidence type="ECO:0000259" key="5">
    <source>
        <dbReference type="PROSITE" id="PS50931"/>
    </source>
</evidence>
<dbReference type="PANTHER" id="PTHR30537:SF79">
    <property type="entry name" value="TRANSCRIPTIONAL REGULATOR-RELATED"/>
    <property type="match status" value="1"/>
</dbReference>
<sequence length="320" mass="34852">MLTIMARLPLHTLPTFRLVAKRQNLRAAADELHLTHSAVSQQIKLLEEQIGFELFDRSGRRIALNPAGAALLPAVEAALTQLDEGLRAATATAAGDAQRVRVTLLPSFGQRWLLPRMGRWRARHPCIALEIEVSQKVIDLQREGFHVALRQGAGPWRGLVCERLIASPRVAVATPEIARRLRGADAAMLADEPLLGDADLWQQWFAQLGHTARVNPVASFNDAGMMLQATEQGLGLALTRELLAADALRDGRLVRLSQQSLQGDGYDTFWFVYPPGLADWPPLKAFHAWLREELAQSAVELTGGVADDLAGAASVSPAAP</sequence>
<evidence type="ECO:0000256" key="3">
    <source>
        <dbReference type="ARBA" id="ARBA00023125"/>
    </source>
</evidence>
<dbReference type="RefSeq" id="WP_173128456.1">
    <property type="nucleotide sequence ID" value="NZ_JABRWJ010000007.1"/>
</dbReference>
<dbReference type="InterPro" id="IPR058163">
    <property type="entry name" value="LysR-type_TF_proteobact-type"/>
</dbReference>
<accession>A0ABX2ENM4</accession>